<dbReference type="EMBL" id="BPQB01000004">
    <property type="protein sequence ID" value="GJE86405.1"/>
    <property type="molecule type" value="Genomic_DNA"/>
</dbReference>
<comment type="caution">
    <text evidence="1">The sequence shown here is derived from an EMBL/GenBank/DDBJ whole genome shotgun (WGS) entry which is preliminary data.</text>
</comment>
<dbReference type="Proteomes" id="UP000703269">
    <property type="component" value="Unassembled WGS sequence"/>
</dbReference>
<evidence type="ECO:0000313" key="2">
    <source>
        <dbReference type="Proteomes" id="UP000703269"/>
    </source>
</evidence>
<accession>A0A9P3G1W8</accession>
<dbReference type="AlphaFoldDB" id="A0A9P3G1W8"/>
<name>A0A9P3G1W8_9APHY</name>
<evidence type="ECO:0000313" key="1">
    <source>
        <dbReference type="EMBL" id="GJE86405.1"/>
    </source>
</evidence>
<reference evidence="1 2" key="1">
    <citation type="submission" date="2021-08" db="EMBL/GenBank/DDBJ databases">
        <title>Draft Genome Sequence of Phanerochaete sordida strain YK-624.</title>
        <authorList>
            <person name="Mori T."/>
            <person name="Dohra H."/>
            <person name="Suzuki T."/>
            <person name="Kawagishi H."/>
            <person name="Hirai H."/>
        </authorList>
    </citation>
    <scope>NUCLEOTIDE SEQUENCE [LARGE SCALE GENOMIC DNA]</scope>
    <source>
        <strain evidence="1 2">YK-624</strain>
    </source>
</reference>
<keyword evidence="2" id="KW-1185">Reference proteome</keyword>
<sequence length="83" mass="8894">MPGKVRPGGFAGSIKGLVPRRAPEPRERALFEARVLRWEKLFMKGGRATSVDGLVIGQGCSRERCACCGGGLTFLFAWSALGV</sequence>
<proteinExistence type="predicted"/>
<organism evidence="1 2">
    <name type="scientific">Phanerochaete sordida</name>
    <dbReference type="NCBI Taxonomy" id="48140"/>
    <lineage>
        <taxon>Eukaryota</taxon>
        <taxon>Fungi</taxon>
        <taxon>Dikarya</taxon>
        <taxon>Basidiomycota</taxon>
        <taxon>Agaricomycotina</taxon>
        <taxon>Agaricomycetes</taxon>
        <taxon>Polyporales</taxon>
        <taxon>Phanerochaetaceae</taxon>
        <taxon>Phanerochaete</taxon>
    </lineage>
</organism>
<gene>
    <name evidence="1" type="ORF">PsYK624_024850</name>
</gene>
<protein>
    <submittedName>
        <fullName evidence="1">Uncharacterized protein</fullName>
    </submittedName>
</protein>